<evidence type="ECO:0000256" key="2">
    <source>
        <dbReference type="SAM" id="SignalP"/>
    </source>
</evidence>
<evidence type="ECO:0000259" key="4">
    <source>
        <dbReference type="Pfam" id="PF19337"/>
    </source>
</evidence>
<name>A0A6M2E2R1_XENCH</name>
<organism evidence="5">
    <name type="scientific">Xenopsylla cheopis</name>
    <name type="common">Oriental rat flea</name>
    <name type="synonym">Pulex cheopis</name>
    <dbReference type="NCBI Taxonomy" id="163159"/>
    <lineage>
        <taxon>Eukaryota</taxon>
        <taxon>Metazoa</taxon>
        <taxon>Ecdysozoa</taxon>
        <taxon>Arthropoda</taxon>
        <taxon>Hexapoda</taxon>
        <taxon>Insecta</taxon>
        <taxon>Pterygota</taxon>
        <taxon>Neoptera</taxon>
        <taxon>Endopterygota</taxon>
        <taxon>Siphonaptera</taxon>
        <taxon>Pulicidae</taxon>
        <taxon>Xenopsyllinae</taxon>
        <taxon>Xenopsylla</taxon>
    </lineage>
</organism>
<dbReference type="InterPro" id="IPR045860">
    <property type="entry name" value="Snake_toxin-like_sf"/>
</dbReference>
<evidence type="ECO:0000259" key="3">
    <source>
        <dbReference type="Pfam" id="PF06211"/>
    </source>
</evidence>
<feature type="transmembrane region" description="Helical" evidence="1">
    <location>
        <begin position="181"/>
        <end position="205"/>
    </location>
</feature>
<dbReference type="Pfam" id="PF19337">
    <property type="entry name" value="BAMBI_C"/>
    <property type="match status" value="1"/>
</dbReference>
<keyword evidence="2" id="KW-0732">Signal</keyword>
<evidence type="ECO:0000256" key="1">
    <source>
        <dbReference type="SAM" id="Phobius"/>
    </source>
</evidence>
<dbReference type="InterPro" id="IPR045806">
    <property type="entry name" value="BAMBI_C"/>
</dbReference>
<dbReference type="AlphaFoldDB" id="A0A6M2E2R1"/>
<feature type="chain" id="PRO_5026667814" evidence="2">
    <location>
        <begin position="30"/>
        <end position="356"/>
    </location>
</feature>
<dbReference type="CDD" id="cd23576">
    <property type="entry name" value="TFP_LU_ECD_BAMBI"/>
    <property type="match status" value="1"/>
</dbReference>
<dbReference type="InterPro" id="IPR045807">
    <property type="entry name" value="BAMBI_N"/>
</dbReference>
<keyword evidence="1" id="KW-0812">Transmembrane</keyword>
<evidence type="ECO:0000313" key="5">
    <source>
        <dbReference type="EMBL" id="NOV51651.1"/>
    </source>
</evidence>
<sequence>MAYYSRDICRLLFLVVLCLCEFLNKFSYALQDQGRILTNKPSVITNSNSADVGAVRCYCNLPICVGTSYMCRSERGGCFSDAAEHSHTKNQDVYRSRHGCIELLTELQQDLDCYNTSRNVITNLPLGEGLLRCCFKDMCNHVDNFDIGRITNFTNKGEVIRTEFYGDSATSTAGSAINEDWFKAATIAVPICGALILFMLIALAVKILKTEGGNDHSSKLGSHFISEASVEKRYSGPTNSLNCMPLLLQVCDNENANSNCVNHTMSKTRNSTSTLPLLVQNHTGTKISYENKNETNAKLNFVSNLEYNLLPGSPDNIHKAANNLGNTLYKDISLSNTNSTSNEVESKLYNKTTGWS</sequence>
<proteinExistence type="predicted"/>
<feature type="domain" description="BMP and activin membrane-bound inhibitor C-terminal" evidence="4">
    <location>
        <begin position="178"/>
        <end position="213"/>
    </location>
</feature>
<feature type="domain" description="BMP and activin membrane-bound inhibitor N-terminal" evidence="3">
    <location>
        <begin position="53"/>
        <end position="141"/>
    </location>
</feature>
<protein>
    <submittedName>
        <fullName evidence="5">Uncharacterized protein</fullName>
    </submittedName>
</protein>
<dbReference type="EMBL" id="GIIL01007925">
    <property type="protein sequence ID" value="NOV51651.1"/>
    <property type="molecule type" value="Transcribed_RNA"/>
</dbReference>
<dbReference type="Pfam" id="PF06211">
    <property type="entry name" value="BAMBI"/>
    <property type="match status" value="1"/>
</dbReference>
<feature type="signal peptide" evidence="2">
    <location>
        <begin position="1"/>
        <end position="29"/>
    </location>
</feature>
<keyword evidence="1" id="KW-1133">Transmembrane helix</keyword>
<keyword evidence="1" id="KW-0472">Membrane</keyword>
<dbReference type="Gene3D" id="2.10.60.10">
    <property type="entry name" value="CD59"/>
    <property type="match status" value="1"/>
</dbReference>
<reference evidence="5" key="1">
    <citation type="submission" date="2020-03" db="EMBL/GenBank/DDBJ databases">
        <title>Transcriptomic Profiling of the Digestive Tract of the Rat Flea, Xenopsylla cheopis, Following Blood Feeding and Infection with Yersinia pestis.</title>
        <authorList>
            <person name="Bland D.M."/>
            <person name="Martens C.A."/>
            <person name="Virtaneva K."/>
            <person name="Kanakabandi K."/>
            <person name="Long D."/>
            <person name="Rosenke R."/>
            <person name="Saturday G.A."/>
            <person name="Hoyt F.H."/>
            <person name="Bruno D.P."/>
            <person name="Ribeiro J.M.C."/>
            <person name="Hinnebusch J."/>
        </authorList>
    </citation>
    <scope>NUCLEOTIDE SEQUENCE</scope>
</reference>
<accession>A0A6M2E2R1</accession>